<sequence length="202" mass="23222">MPTFNNGTIGKMGYGQEKSVEQNVEPLISDGTDVAYFIELLEDISDPRDNRGKIHELAFVLAVTTMAILSGKNRVSEIHRYIRNKIEWLQEIFDRPNAKPISRARLPRILNIVNWEELNAVIEEFFSVTVENINDEWIAIDEKFLGERSQTTIMPTKTNRLQSQSATKASRFSFKGRCRAQNRVKLPKSENYWRGPGYSGQK</sequence>
<organism evidence="2">
    <name type="scientific">Candidatus Methanogaster sp. ANME-2c ERB4</name>
    <dbReference type="NCBI Taxonomy" id="2759911"/>
    <lineage>
        <taxon>Archaea</taxon>
        <taxon>Methanobacteriati</taxon>
        <taxon>Methanobacteriota</taxon>
        <taxon>Stenosarchaea group</taxon>
        <taxon>Methanomicrobia</taxon>
        <taxon>Methanosarcinales</taxon>
        <taxon>ANME-2 cluster</taxon>
        <taxon>Candidatus Methanogasteraceae</taxon>
        <taxon>Candidatus Methanogaster</taxon>
    </lineage>
</organism>
<dbReference type="AlphaFoldDB" id="A0A7G9Y8R6"/>
<accession>A0A7G9Y8R6</accession>
<dbReference type="InterPro" id="IPR032806">
    <property type="entry name" value="YbfD_N"/>
</dbReference>
<evidence type="ECO:0000259" key="1">
    <source>
        <dbReference type="Pfam" id="PF13808"/>
    </source>
</evidence>
<protein>
    <recommendedName>
        <fullName evidence="1">H repeat-associated protein N-terminal domain-containing protein</fullName>
    </recommendedName>
</protein>
<dbReference type="EMBL" id="MT630964">
    <property type="protein sequence ID" value="QNO44400.1"/>
    <property type="molecule type" value="Genomic_DNA"/>
</dbReference>
<reference evidence="2" key="1">
    <citation type="submission" date="2020-06" db="EMBL/GenBank/DDBJ databases">
        <title>Unique genomic features of the anaerobic methanotrophic archaea.</title>
        <authorList>
            <person name="Chadwick G.L."/>
            <person name="Skennerton C.T."/>
            <person name="Laso-Perez R."/>
            <person name="Leu A.O."/>
            <person name="Speth D.R."/>
            <person name="Yu H."/>
            <person name="Morgan-Lang C."/>
            <person name="Hatzenpichler R."/>
            <person name="Goudeau D."/>
            <person name="Malmstrom R."/>
            <person name="Brazelton W.J."/>
            <person name="Woyke T."/>
            <person name="Hallam S.J."/>
            <person name="Tyson G.W."/>
            <person name="Wegener G."/>
            <person name="Boetius A."/>
            <person name="Orphan V."/>
        </authorList>
    </citation>
    <scope>NUCLEOTIDE SEQUENCE</scope>
</reference>
<evidence type="ECO:0000313" key="2">
    <source>
        <dbReference type="EMBL" id="QNO44400.1"/>
    </source>
</evidence>
<gene>
    <name evidence="2" type="ORF">PKGOHPGF_00004</name>
</gene>
<name>A0A7G9Y8R6_9EURY</name>
<feature type="domain" description="H repeat-associated protein N-terminal" evidence="1">
    <location>
        <begin position="39"/>
        <end position="124"/>
    </location>
</feature>
<proteinExistence type="predicted"/>
<dbReference type="Pfam" id="PF13808">
    <property type="entry name" value="DDE_Tnp_1_assoc"/>
    <property type="match status" value="1"/>
</dbReference>